<protein>
    <submittedName>
        <fullName evidence="1">Uncharacterized protein</fullName>
    </submittedName>
</protein>
<evidence type="ECO:0000313" key="1">
    <source>
        <dbReference type="EMBL" id="KAK6789289.1"/>
    </source>
</evidence>
<keyword evidence="2" id="KW-1185">Reference proteome</keyword>
<gene>
    <name evidence="1" type="ORF">RDI58_013088</name>
</gene>
<reference evidence="1 2" key="1">
    <citation type="submission" date="2024-02" db="EMBL/GenBank/DDBJ databases">
        <title>de novo genome assembly of Solanum bulbocastanum strain 11H21.</title>
        <authorList>
            <person name="Hosaka A.J."/>
        </authorList>
    </citation>
    <scope>NUCLEOTIDE SEQUENCE [LARGE SCALE GENOMIC DNA]</scope>
    <source>
        <tissue evidence="1">Young leaves</tissue>
    </source>
</reference>
<sequence length="221" mass="25665">MKNNELCESSNHGAYGSFGSFCITGIDKFEKQQLTIRNSRSTQYISIKELSVVISDPSYKYVEVDQVYNDKAILNFEVYTLVCFYNDCNMKMNLGVDVTYMGTPAGWCSKLPKYLYKLDTNPGSHMRLKKTDGDNFLFLFVALDPFIEGSDHWQQARWMRITAVWFFKWLRESHGKMSNMCVVSDRNGSIIKAITREILKVNEAMSTRMRSYVRVDYSYIN</sequence>
<dbReference type="AlphaFoldDB" id="A0AAN8TM64"/>
<dbReference type="EMBL" id="JBANQN010000005">
    <property type="protein sequence ID" value="KAK6789289.1"/>
    <property type="molecule type" value="Genomic_DNA"/>
</dbReference>
<organism evidence="1 2">
    <name type="scientific">Solanum bulbocastanum</name>
    <name type="common">Wild potato</name>
    <dbReference type="NCBI Taxonomy" id="147425"/>
    <lineage>
        <taxon>Eukaryota</taxon>
        <taxon>Viridiplantae</taxon>
        <taxon>Streptophyta</taxon>
        <taxon>Embryophyta</taxon>
        <taxon>Tracheophyta</taxon>
        <taxon>Spermatophyta</taxon>
        <taxon>Magnoliopsida</taxon>
        <taxon>eudicotyledons</taxon>
        <taxon>Gunneridae</taxon>
        <taxon>Pentapetalae</taxon>
        <taxon>asterids</taxon>
        <taxon>lamiids</taxon>
        <taxon>Solanales</taxon>
        <taxon>Solanaceae</taxon>
        <taxon>Solanoideae</taxon>
        <taxon>Solaneae</taxon>
        <taxon>Solanum</taxon>
    </lineage>
</organism>
<accession>A0AAN8TM64</accession>
<comment type="caution">
    <text evidence="1">The sequence shown here is derived from an EMBL/GenBank/DDBJ whole genome shotgun (WGS) entry which is preliminary data.</text>
</comment>
<evidence type="ECO:0000313" key="2">
    <source>
        <dbReference type="Proteomes" id="UP001371456"/>
    </source>
</evidence>
<dbReference type="Proteomes" id="UP001371456">
    <property type="component" value="Unassembled WGS sequence"/>
</dbReference>
<proteinExistence type="predicted"/>
<name>A0AAN8TM64_SOLBU</name>